<dbReference type="AlphaFoldDB" id="A0A4Y7SLD3"/>
<dbReference type="OrthoDB" id="3268838at2759"/>
<comment type="caution">
    <text evidence="2">The sequence shown here is derived from an EMBL/GenBank/DDBJ whole genome shotgun (WGS) entry which is preliminary data.</text>
</comment>
<feature type="compositionally biased region" description="Acidic residues" evidence="1">
    <location>
        <begin position="573"/>
        <end position="584"/>
    </location>
</feature>
<dbReference type="STRING" id="71717.A0A4Y7SLD3"/>
<evidence type="ECO:0000313" key="2">
    <source>
        <dbReference type="EMBL" id="TEB22707.1"/>
    </source>
</evidence>
<feature type="compositionally biased region" description="Basic residues" evidence="1">
    <location>
        <begin position="671"/>
        <end position="680"/>
    </location>
</feature>
<feature type="region of interest" description="Disordered" evidence="1">
    <location>
        <begin position="566"/>
        <end position="696"/>
    </location>
</feature>
<accession>A0A4Y7SLD3</accession>
<proteinExistence type="predicted"/>
<dbReference type="Proteomes" id="UP000298030">
    <property type="component" value="Unassembled WGS sequence"/>
</dbReference>
<dbReference type="EMBL" id="QPFP01000087">
    <property type="protein sequence ID" value="TEB22707.1"/>
    <property type="molecule type" value="Genomic_DNA"/>
</dbReference>
<name>A0A4Y7SLD3_COPMI</name>
<evidence type="ECO:0000256" key="1">
    <source>
        <dbReference type="SAM" id="MobiDB-lite"/>
    </source>
</evidence>
<feature type="compositionally biased region" description="Acidic residues" evidence="1">
    <location>
        <begin position="621"/>
        <end position="633"/>
    </location>
</feature>
<reference evidence="2 3" key="1">
    <citation type="journal article" date="2019" name="Nat. Ecol. Evol.">
        <title>Megaphylogeny resolves global patterns of mushroom evolution.</title>
        <authorList>
            <person name="Varga T."/>
            <person name="Krizsan K."/>
            <person name="Foldi C."/>
            <person name="Dima B."/>
            <person name="Sanchez-Garcia M."/>
            <person name="Sanchez-Ramirez S."/>
            <person name="Szollosi G.J."/>
            <person name="Szarkandi J.G."/>
            <person name="Papp V."/>
            <person name="Albert L."/>
            <person name="Andreopoulos W."/>
            <person name="Angelini C."/>
            <person name="Antonin V."/>
            <person name="Barry K.W."/>
            <person name="Bougher N.L."/>
            <person name="Buchanan P."/>
            <person name="Buyck B."/>
            <person name="Bense V."/>
            <person name="Catcheside P."/>
            <person name="Chovatia M."/>
            <person name="Cooper J."/>
            <person name="Damon W."/>
            <person name="Desjardin D."/>
            <person name="Finy P."/>
            <person name="Geml J."/>
            <person name="Haridas S."/>
            <person name="Hughes K."/>
            <person name="Justo A."/>
            <person name="Karasinski D."/>
            <person name="Kautmanova I."/>
            <person name="Kiss B."/>
            <person name="Kocsube S."/>
            <person name="Kotiranta H."/>
            <person name="LaButti K.M."/>
            <person name="Lechner B.E."/>
            <person name="Liimatainen K."/>
            <person name="Lipzen A."/>
            <person name="Lukacs Z."/>
            <person name="Mihaltcheva S."/>
            <person name="Morgado L.N."/>
            <person name="Niskanen T."/>
            <person name="Noordeloos M.E."/>
            <person name="Ohm R.A."/>
            <person name="Ortiz-Santana B."/>
            <person name="Ovrebo C."/>
            <person name="Racz N."/>
            <person name="Riley R."/>
            <person name="Savchenko A."/>
            <person name="Shiryaev A."/>
            <person name="Soop K."/>
            <person name="Spirin V."/>
            <person name="Szebenyi C."/>
            <person name="Tomsovsky M."/>
            <person name="Tulloss R.E."/>
            <person name="Uehling J."/>
            <person name="Grigoriev I.V."/>
            <person name="Vagvolgyi C."/>
            <person name="Papp T."/>
            <person name="Martin F.M."/>
            <person name="Miettinen O."/>
            <person name="Hibbett D.S."/>
            <person name="Nagy L.G."/>
        </authorList>
    </citation>
    <scope>NUCLEOTIDE SEQUENCE [LARGE SCALE GENOMIC DNA]</scope>
    <source>
        <strain evidence="2 3">FP101781</strain>
    </source>
</reference>
<feature type="region of interest" description="Disordered" evidence="1">
    <location>
        <begin position="41"/>
        <end position="62"/>
    </location>
</feature>
<organism evidence="2 3">
    <name type="scientific">Coprinellus micaceus</name>
    <name type="common">Glistening ink-cap mushroom</name>
    <name type="synonym">Coprinus micaceus</name>
    <dbReference type="NCBI Taxonomy" id="71717"/>
    <lineage>
        <taxon>Eukaryota</taxon>
        <taxon>Fungi</taxon>
        <taxon>Dikarya</taxon>
        <taxon>Basidiomycota</taxon>
        <taxon>Agaricomycotina</taxon>
        <taxon>Agaricomycetes</taxon>
        <taxon>Agaricomycetidae</taxon>
        <taxon>Agaricales</taxon>
        <taxon>Agaricineae</taxon>
        <taxon>Psathyrellaceae</taxon>
        <taxon>Coprinellus</taxon>
    </lineage>
</organism>
<keyword evidence="3" id="KW-1185">Reference proteome</keyword>
<sequence>MPELRECVAFFTMVQNWFRKAMLEELSLRIVDLVADAVDTKANSKNRKSEPSIDESPLSPDRLPFALTPNCPPIMRGHTTNQHDAFPPSLRKTDENPNPPMIQSYTLVSIDKTMRSLILEFRGDDGESLWLKLSYLTHTCVQIYTPAQWHIIATTPKPRKSDKPKKRSRIGLAIVMKSHTLAFVSNDLLFEPIWRRTKAELPNVYLGVYDQEYDNYLQVVVDWIRMRKTNDSDPKIPKRTTRKAWDAIKSTQDVFMGVGVYTACELLFDAGIPPWISEAELVDCPSRMARLCEALWAYAHRSFTELGKLISPAMAQGVLAPTKTHRLAYKTWLHVWAREWSHMPSRMRELAIRYGEYIDELSKGPKWYRNTTTDLHDIFDSYFILPALTQKSIILGDLIWLESEWFAISGRNTPLPPNRLKTYYQEEGLMNASTFLKPNHYTELGLRGIQIGVRSSSQVRFDTYHYYWTKQFWTVFRLLPDNSEASPEIKGPTFGSFKEVTGAEREERYFENIIQYSEKVAIGPLEYSANGTQARTTHGEKVAHPLKHTSREETLAFYQASRSASSSTASLVIEEESDGDDGDEVTDRKGEEGYEEGEEEGEEGYVTEPPLTSASEGEFSILDDEPDEDEDDDAPRVTVIPRGARATKRLPSELLGSDCDDDDDQEDSNPRPRKSTRTAKPKAGYAFTKRGYAKRG</sequence>
<protein>
    <submittedName>
        <fullName evidence="2">Uncharacterized protein</fullName>
    </submittedName>
</protein>
<gene>
    <name evidence="2" type="ORF">FA13DRAFT_1798680</name>
</gene>
<feature type="compositionally biased region" description="Acidic residues" evidence="1">
    <location>
        <begin position="658"/>
        <end position="667"/>
    </location>
</feature>
<feature type="compositionally biased region" description="Acidic residues" evidence="1">
    <location>
        <begin position="593"/>
        <end position="605"/>
    </location>
</feature>
<evidence type="ECO:0000313" key="3">
    <source>
        <dbReference type="Proteomes" id="UP000298030"/>
    </source>
</evidence>